<keyword evidence="2" id="KW-1185">Reference proteome</keyword>
<comment type="caution">
    <text evidence="1">The sequence shown here is derived from an EMBL/GenBank/DDBJ whole genome shotgun (WGS) entry which is preliminary data.</text>
</comment>
<evidence type="ECO:0000313" key="1">
    <source>
        <dbReference type="EMBL" id="KAK7349758.1"/>
    </source>
</evidence>
<protein>
    <submittedName>
        <fullName evidence="1">Uncharacterized protein</fullName>
    </submittedName>
</protein>
<gene>
    <name evidence="1" type="ORF">VNO77_07394</name>
</gene>
<dbReference type="EMBL" id="JAYMYQ010000002">
    <property type="protein sequence ID" value="KAK7349758.1"/>
    <property type="molecule type" value="Genomic_DNA"/>
</dbReference>
<organism evidence="1 2">
    <name type="scientific">Canavalia gladiata</name>
    <name type="common">Sword bean</name>
    <name type="synonym">Dolichos gladiatus</name>
    <dbReference type="NCBI Taxonomy" id="3824"/>
    <lineage>
        <taxon>Eukaryota</taxon>
        <taxon>Viridiplantae</taxon>
        <taxon>Streptophyta</taxon>
        <taxon>Embryophyta</taxon>
        <taxon>Tracheophyta</taxon>
        <taxon>Spermatophyta</taxon>
        <taxon>Magnoliopsida</taxon>
        <taxon>eudicotyledons</taxon>
        <taxon>Gunneridae</taxon>
        <taxon>Pentapetalae</taxon>
        <taxon>rosids</taxon>
        <taxon>fabids</taxon>
        <taxon>Fabales</taxon>
        <taxon>Fabaceae</taxon>
        <taxon>Papilionoideae</taxon>
        <taxon>50 kb inversion clade</taxon>
        <taxon>NPAAA clade</taxon>
        <taxon>indigoferoid/millettioid clade</taxon>
        <taxon>Phaseoleae</taxon>
        <taxon>Canavalia</taxon>
    </lineage>
</organism>
<proteinExistence type="predicted"/>
<evidence type="ECO:0000313" key="2">
    <source>
        <dbReference type="Proteomes" id="UP001367508"/>
    </source>
</evidence>
<name>A0AAN9R0K5_CANGL</name>
<accession>A0AAN9R0K5</accession>
<reference evidence="1 2" key="1">
    <citation type="submission" date="2024-01" db="EMBL/GenBank/DDBJ databases">
        <title>The genomes of 5 underutilized Papilionoideae crops provide insights into root nodulation and disease resistanc.</title>
        <authorList>
            <person name="Jiang F."/>
        </authorList>
    </citation>
    <scope>NUCLEOTIDE SEQUENCE [LARGE SCALE GENOMIC DNA]</scope>
    <source>
        <strain evidence="1">LVBAO_FW01</strain>
        <tissue evidence="1">Leaves</tissue>
    </source>
</reference>
<sequence>MEATSSDIFCISDCATYPAICSPPAPIIITKSYPPPLPSLPHSLGCYSRKNQNCHAWGSKRRPGACELEYQPLNQTFFLEYVWSEFGLNVDDRVWDLIGTRKICGGWESNGELGRLGGYEPVLMAYDKAHNF</sequence>
<dbReference type="AlphaFoldDB" id="A0AAN9R0K5"/>
<dbReference type="Proteomes" id="UP001367508">
    <property type="component" value="Unassembled WGS sequence"/>
</dbReference>